<keyword evidence="2" id="KW-0489">Methyltransferase</keyword>
<dbReference type="SUPFAM" id="SSF53335">
    <property type="entry name" value="S-adenosyl-L-methionine-dependent methyltransferases"/>
    <property type="match status" value="1"/>
</dbReference>
<dbReference type="GO" id="GO:0032259">
    <property type="term" value="P:methylation"/>
    <property type="evidence" value="ECO:0007669"/>
    <property type="project" value="UniProtKB-KW"/>
</dbReference>
<dbReference type="InterPro" id="IPR041698">
    <property type="entry name" value="Methyltransf_25"/>
</dbReference>
<protein>
    <submittedName>
        <fullName evidence="2">Class I SAM-dependent methyltransferase</fullName>
    </submittedName>
</protein>
<dbReference type="CDD" id="cd02440">
    <property type="entry name" value="AdoMet_MTases"/>
    <property type="match status" value="1"/>
</dbReference>
<dbReference type="Gene3D" id="3.40.50.150">
    <property type="entry name" value="Vaccinia Virus protein VP39"/>
    <property type="match status" value="1"/>
</dbReference>
<accession>A0AAW5DUL9</accession>
<keyword evidence="3" id="KW-1185">Reference proteome</keyword>
<dbReference type="Proteomes" id="UP001431131">
    <property type="component" value="Unassembled WGS sequence"/>
</dbReference>
<sequence length="236" mass="26388">MRVTYLDFLAAAEINGAHPGGLSLTKSILANERLAEKDRVLDVGCGIGQTATYIASVYGCDVTACDNHKSMVQKASNNLKSMGLPVKVVEASAENLPFKDQTFNYVLSESVTSFTNIGKSLREYKRVLAEDGEFIAIEMTRISPMTQTEIEEIEDFYQVKSLLSEEEWQDAFKQAGFVNVEMIGSALAEEHKDDVEHGAEFDLFQLGQEYVDVYFKHIDLTEKYGGQLGYCVFKCW</sequence>
<dbReference type="RefSeq" id="WP_240252626.1">
    <property type="nucleotide sequence ID" value="NZ_JAKTTI010000002.1"/>
</dbReference>
<feature type="domain" description="Methyltransferase" evidence="1">
    <location>
        <begin position="40"/>
        <end position="132"/>
    </location>
</feature>
<comment type="caution">
    <text evidence="2">The sequence shown here is derived from an EMBL/GenBank/DDBJ whole genome shotgun (WGS) entry which is preliminary data.</text>
</comment>
<dbReference type="InterPro" id="IPR029063">
    <property type="entry name" value="SAM-dependent_MTases_sf"/>
</dbReference>
<evidence type="ECO:0000313" key="2">
    <source>
        <dbReference type="EMBL" id="MCH1624330.1"/>
    </source>
</evidence>
<reference evidence="2" key="1">
    <citation type="submission" date="2022-02" db="EMBL/GenBank/DDBJ databases">
        <title>Fredinandcohnia quinoae sp. nov. isolated from Chenopodium quinoa seeds.</title>
        <authorList>
            <person name="Saati-Santamaria Z."/>
            <person name="Flores-Felix J.D."/>
            <person name="Igual J.M."/>
            <person name="Velazquez E."/>
            <person name="Garcia-Fraile P."/>
            <person name="Martinez-Molina E."/>
        </authorList>
    </citation>
    <scope>NUCLEOTIDE SEQUENCE</scope>
    <source>
        <strain evidence="2">SECRCQ15</strain>
    </source>
</reference>
<dbReference type="EMBL" id="JAKTTI010000002">
    <property type="protein sequence ID" value="MCH1624330.1"/>
    <property type="molecule type" value="Genomic_DNA"/>
</dbReference>
<keyword evidence="2" id="KW-0808">Transferase</keyword>
<gene>
    <name evidence="2" type="ORF">MJG50_03235</name>
</gene>
<name>A0AAW5DUL9_9BACI</name>
<dbReference type="Pfam" id="PF13649">
    <property type="entry name" value="Methyltransf_25"/>
    <property type="match status" value="1"/>
</dbReference>
<evidence type="ECO:0000313" key="3">
    <source>
        <dbReference type="Proteomes" id="UP001431131"/>
    </source>
</evidence>
<dbReference type="PANTHER" id="PTHR43591">
    <property type="entry name" value="METHYLTRANSFERASE"/>
    <property type="match status" value="1"/>
</dbReference>
<organism evidence="2 3">
    <name type="scientific">Fredinandcohnia quinoae</name>
    <dbReference type="NCBI Taxonomy" id="2918902"/>
    <lineage>
        <taxon>Bacteria</taxon>
        <taxon>Bacillati</taxon>
        <taxon>Bacillota</taxon>
        <taxon>Bacilli</taxon>
        <taxon>Bacillales</taxon>
        <taxon>Bacillaceae</taxon>
        <taxon>Fredinandcohnia</taxon>
    </lineage>
</organism>
<proteinExistence type="predicted"/>
<dbReference type="AlphaFoldDB" id="A0AAW5DUL9"/>
<evidence type="ECO:0000259" key="1">
    <source>
        <dbReference type="Pfam" id="PF13649"/>
    </source>
</evidence>
<dbReference type="GO" id="GO:0008168">
    <property type="term" value="F:methyltransferase activity"/>
    <property type="evidence" value="ECO:0007669"/>
    <property type="project" value="UniProtKB-KW"/>
</dbReference>